<dbReference type="HOGENOM" id="CLU_058229_0_0_10"/>
<dbReference type="eggNOG" id="ENOG5033W0P">
    <property type="taxonomic scope" value="Bacteria"/>
</dbReference>
<sequence>MKIINITYSIIFAGLVFLATACSDVVTYNDGYDDQLASYGPPSVSRITTAKDTATIITESSLAEMITLHGNNLTDVTSIFINDVEVDLSTIYAVRTRLTLPVPRILPMEADNKIKVTTKLGTVSVPLTVNVPPLALSGLDNEYAAVGDTVNVNGANFDLYEIVDGKGKVYFGDIEAKIDTTTAEYVAVIVPQGATQGDRIHVVGPLADMYAPGRYMDNRGLFQDIDHYQGWTGQNWFTDVSRPDDPKPCSGLYTRINRTLGPWEWFDFIASWYPVFDGTDCFDNPEKYDYKFEVLTLIPLKTKGIGLIFQTGYYWEPGKIVEFNTNGKWKTITVPLEVVMNGMKETNLPHENGHVGFQINIAGGESETIDISFDNFRITPKD</sequence>
<evidence type="ECO:0000256" key="1">
    <source>
        <dbReference type="SAM" id="SignalP"/>
    </source>
</evidence>
<keyword evidence="4" id="KW-1185">Reference proteome</keyword>
<dbReference type="RefSeq" id="WP_006797924.1">
    <property type="nucleotide sequence ID" value="NZ_GL891979.1"/>
</dbReference>
<name>F5ITK2_9BACT</name>
<protein>
    <recommendedName>
        <fullName evidence="2">Surface glycan-binding protein B xyloglucan binding domain-containing protein</fullName>
    </recommendedName>
</protein>
<dbReference type="Proteomes" id="UP000004913">
    <property type="component" value="Unassembled WGS sequence"/>
</dbReference>
<dbReference type="OrthoDB" id="660167at2"/>
<proteinExistence type="predicted"/>
<feature type="signal peptide" evidence="1">
    <location>
        <begin position="1"/>
        <end position="21"/>
    </location>
</feature>
<evidence type="ECO:0000259" key="2">
    <source>
        <dbReference type="Pfam" id="PF18329"/>
    </source>
</evidence>
<feature type="domain" description="Surface glycan-binding protein B xyloglucan binding" evidence="2">
    <location>
        <begin position="215"/>
        <end position="380"/>
    </location>
</feature>
<dbReference type="Gene3D" id="2.60.40.10">
    <property type="entry name" value="Immunoglobulins"/>
    <property type="match status" value="2"/>
</dbReference>
<dbReference type="Pfam" id="PF18329">
    <property type="entry name" value="SGBP_B_XBD"/>
    <property type="match status" value="1"/>
</dbReference>
<gene>
    <name evidence="3" type="ORF">HMPREF9455_00419</name>
</gene>
<dbReference type="AlphaFoldDB" id="F5ITK2"/>
<dbReference type="GO" id="GO:0030247">
    <property type="term" value="F:polysaccharide binding"/>
    <property type="evidence" value="ECO:0007669"/>
    <property type="project" value="InterPro"/>
</dbReference>
<comment type="caution">
    <text evidence="3">The sequence shown here is derived from an EMBL/GenBank/DDBJ whole genome shotgun (WGS) entry which is preliminary data.</text>
</comment>
<feature type="chain" id="PRO_5003328806" description="Surface glycan-binding protein B xyloglucan binding domain-containing protein" evidence="1">
    <location>
        <begin position="22"/>
        <end position="382"/>
    </location>
</feature>
<dbReference type="PROSITE" id="PS51257">
    <property type="entry name" value="PROKAR_LIPOPROTEIN"/>
    <property type="match status" value="1"/>
</dbReference>
<dbReference type="STRING" id="742766.HMPREF9455_00419"/>
<dbReference type="InterPro" id="IPR013783">
    <property type="entry name" value="Ig-like_fold"/>
</dbReference>
<evidence type="ECO:0000313" key="4">
    <source>
        <dbReference type="Proteomes" id="UP000004913"/>
    </source>
</evidence>
<dbReference type="InterPro" id="IPR040475">
    <property type="entry name" value="SGBP_B_XBD"/>
</dbReference>
<dbReference type="EMBL" id="ADLV01000006">
    <property type="protein sequence ID" value="EGJ99386.1"/>
    <property type="molecule type" value="Genomic_DNA"/>
</dbReference>
<keyword evidence="1" id="KW-0732">Signal</keyword>
<accession>F5ITK2</accession>
<reference evidence="3 4" key="1">
    <citation type="submission" date="2011-04" db="EMBL/GenBank/DDBJ databases">
        <title>The Genome Sequence of Dysgonomonas gadei ATCC BAA-286.</title>
        <authorList>
            <consortium name="The Broad Institute Genome Sequencing Platform"/>
            <person name="Earl A."/>
            <person name="Ward D."/>
            <person name="Feldgarden M."/>
            <person name="Gevers D."/>
            <person name="Pudlo N."/>
            <person name="Martens E."/>
            <person name="Allen-Vercoe E."/>
            <person name="Young S.K."/>
            <person name="Zeng Q."/>
            <person name="Gargeya S."/>
            <person name="Fitzgerald M."/>
            <person name="Haas B."/>
            <person name="Abouelleil A."/>
            <person name="Alvarado L."/>
            <person name="Arachchi H.M."/>
            <person name="Berlin A."/>
            <person name="Brown A."/>
            <person name="Chapman S.B."/>
            <person name="Chen Z."/>
            <person name="Dunbar C."/>
            <person name="Freedman E."/>
            <person name="Gearin G."/>
            <person name="Gellesch M."/>
            <person name="Goldberg J."/>
            <person name="Griggs A."/>
            <person name="Gujja S."/>
            <person name="Heiman D."/>
            <person name="Howarth C."/>
            <person name="Larson L."/>
            <person name="Lui A."/>
            <person name="MacDonald P.J.P."/>
            <person name="Mehta T."/>
            <person name="Montmayeur A."/>
            <person name="Murphy C."/>
            <person name="Neiman D."/>
            <person name="Pearson M."/>
            <person name="Priest M."/>
            <person name="Roberts A."/>
            <person name="Saif S."/>
            <person name="Shea T."/>
            <person name="Shenoy N."/>
            <person name="Sisk P."/>
            <person name="Stolte C."/>
            <person name="Sykes S."/>
            <person name="Yandava C."/>
            <person name="Wortman J."/>
            <person name="Nusbaum C."/>
            <person name="Birren B."/>
        </authorList>
    </citation>
    <scope>NUCLEOTIDE SEQUENCE [LARGE SCALE GENOMIC DNA]</scope>
    <source>
        <strain evidence="3 4">ATCC BAA-286</strain>
    </source>
</reference>
<evidence type="ECO:0000313" key="3">
    <source>
        <dbReference type="EMBL" id="EGJ99386.1"/>
    </source>
</evidence>
<organism evidence="3 4">
    <name type="scientific">Dysgonomonas gadei ATCC BAA-286</name>
    <dbReference type="NCBI Taxonomy" id="742766"/>
    <lineage>
        <taxon>Bacteria</taxon>
        <taxon>Pseudomonadati</taxon>
        <taxon>Bacteroidota</taxon>
        <taxon>Bacteroidia</taxon>
        <taxon>Bacteroidales</taxon>
        <taxon>Dysgonomonadaceae</taxon>
        <taxon>Dysgonomonas</taxon>
    </lineage>
</organism>